<dbReference type="EMBL" id="PSQE01000007">
    <property type="protein sequence ID" value="RHN45510.1"/>
    <property type="molecule type" value="Genomic_DNA"/>
</dbReference>
<comment type="caution">
    <text evidence="2">The sequence shown here is derived from an EMBL/GenBank/DDBJ whole genome shotgun (WGS) entry which is preliminary data.</text>
</comment>
<dbReference type="Gramene" id="rna39861">
    <property type="protein sequence ID" value="RHN45510.1"/>
    <property type="gene ID" value="gene39861"/>
</dbReference>
<keyword evidence="1" id="KW-1133">Transmembrane helix</keyword>
<keyword evidence="1" id="KW-0812">Transmembrane</keyword>
<keyword evidence="1" id="KW-0472">Membrane</keyword>
<feature type="transmembrane region" description="Helical" evidence="1">
    <location>
        <begin position="7"/>
        <end position="28"/>
    </location>
</feature>
<feature type="transmembrane region" description="Helical" evidence="1">
    <location>
        <begin position="34"/>
        <end position="52"/>
    </location>
</feature>
<proteinExistence type="predicted"/>
<evidence type="ECO:0000313" key="2">
    <source>
        <dbReference type="EMBL" id="RHN45510.1"/>
    </source>
</evidence>
<feature type="transmembrane region" description="Helical" evidence="1">
    <location>
        <begin position="187"/>
        <end position="206"/>
    </location>
</feature>
<gene>
    <name evidence="2" type="ORF">MtrunA17_Chr7g0232021</name>
</gene>
<reference evidence="2" key="1">
    <citation type="journal article" date="2018" name="Nat. Plants">
        <title>Whole-genome landscape of Medicago truncatula symbiotic genes.</title>
        <authorList>
            <person name="Pecrix Y."/>
            <person name="Gamas P."/>
            <person name="Carrere S."/>
        </authorList>
    </citation>
    <scope>NUCLEOTIDE SEQUENCE</scope>
    <source>
        <tissue evidence="2">Leaves</tissue>
    </source>
</reference>
<protein>
    <recommendedName>
        <fullName evidence="3">Transmembrane protein</fullName>
    </recommendedName>
</protein>
<dbReference type="AlphaFoldDB" id="A0A396GWX1"/>
<organism evidence="2">
    <name type="scientific">Medicago truncatula</name>
    <name type="common">Barrel medic</name>
    <name type="synonym">Medicago tribuloides</name>
    <dbReference type="NCBI Taxonomy" id="3880"/>
    <lineage>
        <taxon>Eukaryota</taxon>
        <taxon>Viridiplantae</taxon>
        <taxon>Streptophyta</taxon>
        <taxon>Embryophyta</taxon>
        <taxon>Tracheophyta</taxon>
        <taxon>Spermatophyta</taxon>
        <taxon>Magnoliopsida</taxon>
        <taxon>eudicotyledons</taxon>
        <taxon>Gunneridae</taxon>
        <taxon>Pentapetalae</taxon>
        <taxon>rosids</taxon>
        <taxon>fabids</taxon>
        <taxon>Fabales</taxon>
        <taxon>Fabaceae</taxon>
        <taxon>Papilionoideae</taxon>
        <taxon>50 kb inversion clade</taxon>
        <taxon>NPAAA clade</taxon>
        <taxon>Hologalegina</taxon>
        <taxon>IRL clade</taxon>
        <taxon>Trifolieae</taxon>
        <taxon>Medicago</taxon>
    </lineage>
</organism>
<sequence length="207" mass="23782">MKPLRVCFNNFCSLIVVVVGFVCVSRIGCCCCDCLVVVVTPLHFVLAPIKSFKPHGGCRRRRQGFNYGMVQHVNKGPLGSKRLIMPAVICRKGCWYVNLVRVGDVSDKTVSSPVASFSADSQPTVVVILKVVVVLQGRRWYVDLLRVDSWSIHRNLDLYLRVHYNTLVLFLIFILPVWVDLHFVNKLVRFISSRFIFFCLYFFPFFQ</sequence>
<name>A0A396GWX1_MEDTR</name>
<evidence type="ECO:0000256" key="1">
    <source>
        <dbReference type="SAM" id="Phobius"/>
    </source>
</evidence>
<dbReference type="Proteomes" id="UP000265566">
    <property type="component" value="Chromosome 7"/>
</dbReference>
<evidence type="ECO:0008006" key="3">
    <source>
        <dbReference type="Google" id="ProtNLM"/>
    </source>
</evidence>
<feature type="transmembrane region" description="Helical" evidence="1">
    <location>
        <begin position="162"/>
        <end position="181"/>
    </location>
</feature>
<accession>A0A396GWX1</accession>